<dbReference type="PANTHER" id="PTHR30055">
    <property type="entry name" value="HTH-TYPE TRANSCRIPTIONAL REGULATOR RUTR"/>
    <property type="match status" value="1"/>
</dbReference>
<dbReference type="RefSeq" id="WP_024497316.1">
    <property type="nucleotide sequence ID" value="NZ_CP096596.1"/>
</dbReference>
<dbReference type="PANTHER" id="PTHR30055:SF174">
    <property type="entry name" value="TRANSCRIPTIONAL REGULATORY PROTEIN (PROBABLY TETR-FAMILY)-RELATED"/>
    <property type="match status" value="1"/>
</dbReference>
<dbReference type="Pfam" id="PF00440">
    <property type="entry name" value="TetR_N"/>
    <property type="match status" value="1"/>
</dbReference>
<dbReference type="SUPFAM" id="SSF46689">
    <property type="entry name" value="Homeodomain-like"/>
    <property type="match status" value="1"/>
</dbReference>
<dbReference type="InterPro" id="IPR054129">
    <property type="entry name" value="DesT_TetR_C"/>
</dbReference>
<keyword evidence="2 4" id="KW-0238">DNA-binding</keyword>
<evidence type="ECO:0000256" key="1">
    <source>
        <dbReference type="ARBA" id="ARBA00023015"/>
    </source>
</evidence>
<protein>
    <submittedName>
        <fullName evidence="7">TetR/AcrR family transcriptional regulator</fullName>
    </submittedName>
</protein>
<keyword evidence="3" id="KW-0804">Transcription</keyword>
<organism evidence="7 8">
    <name type="scientific">Gordonia amicalis</name>
    <dbReference type="NCBI Taxonomy" id="89053"/>
    <lineage>
        <taxon>Bacteria</taxon>
        <taxon>Bacillati</taxon>
        <taxon>Actinomycetota</taxon>
        <taxon>Actinomycetes</taxon>
        <taxon>Mycobacteriales</taxon>
        <taxon>Gordoniaceae</taxon>
        <taxon>Gordonia</taxon>
    </lineage>
</organism>
<evidence type="ECO:0000256" key="4">
    <source>
        <dbReference type="PROSITE-ProRule" id="PRU00335"/>
    </source>
</evidence>
<sequence length="218" mass="23392">MTSRGTAATPVIGDKPTASKRTRMSPEARRDQLLEFGLEMVRDRPLDEITIDAIADAAGVSRALLFHYFASKQDYHVAIAQAQADRMLACTEPDESLGDPIAILTASMAAFVDFVSENRSAYTALIRGASSSDPAMRDVFDRTREVMVGRVLDHAPAFGVEVTPTVVLSVHGWVAFVEETTIRWLTSPTVTREQLLGLITAALPALAAAGEQATGSTG</sequence>
<dbReference type="Proteomes" id="UP001185922">
    <property type="component" value="Unassembled WGS sequence"/>
</dbReference>
<dbReference type="AlphaFoldDB" id="A0AAE4R263"/>
<accession>A0AAE4R263</accession>
<evidence type="ECO:0000256" key="2">
    <source>
        <dbReference type="ARBA" id="ARBA00023125"/>
    </source>
</evidence>
<comment type="caution">
    <text evidence="7">The sequence shown here is derived from an EMBL/GenBank/DDBJ whole genome shotgun (WGS) entry which is preliminary data.</text>
</comment>
<evidence type="ECO:0000256" key="3">
    <source>
        <dbReference type="ARBA" id="ARBA00023163"/>
    </source>
</evidence>
<proteinExistence type="predicted"/>
<feature type="DNA-binding region" description="H-T-H motif" evidence="4">
    <location>
        <begin position="50"/>
        <end position="69"/>
    </location>
</feature>
<dbReference type="GO" id="GO:0003700">
    <property type="term" value="F:DNA-binding transcription factor activity"/>
    <property type="evidence" value="ECO:0007669"/>
    <property type="project" value="TreeGrafter"/>
</dbReference>
<reference evidence="7" key="1">
    <citation type="submission" date="2023-10" db="EMBL/GenBank/DDBJ databases">
        <title>Development of a sustainable strategy for remediation of hydrocarbon-contaminated territories based on the waste exchange concept.</title>
        <authorList>
            <person name="Krivoruchko A."/>
        </authorList>
    </citation>
    <scope>NUCLEOTIDE SEQUENCE</scope>
    <source>
        <strain evidence="7">IEGM 1279</strain>
    </source>
</reference>
<feature type="region of interest" description="Disordered" evidence="5">
    <location>
        <begin position="1"/>
        <end position="26"/>
    </location>
</feature>
<feature type="domain" description="HTH tetR-type" evidence="6">
    <location>
        <begin position="27"/>
        <end position="87"/>
    </location>
</feature>
<dbReference type="Pfam" id="PF21943">
    <property type="entry name" value="TetR_C_46"/>
    <property type="match status" value="1"/>
</dbReference>
<evidence type="ECO:0000313" key="7">
    <source>
        <dbReference type="EMBL" id="MDV6310762.1"/>
    </source>
</evidence>
<evidence type="ECO:0000313" key="8">
    <source>
        <dbReference type="Proteomes" id="UP001185922"/>
    </source>
</evidence>
<dbReference type="InterPro" id="IPR001647">
    <property type="entry name" value="HTH_TetR"/>
</dbReference>
<dbReference type="InterPro" id="IPR009057">
    <property type="entry name" value="Homeodomain-like_sf"/>
</dbReference>
<dbReference type="InterPro" id="IPR050109">
    <property type="entry name" value="HTH-type_TetR-like_transc_reg"/>
</dbReference>
<dbReference type="GO" id="GO:0000976">
    <property type="term" value="F:transcription cis-regulatory region binding"/>
    <property type="evidence" value="ECO:0007669"/>
    <property type="project" value="TreeGrafter"/>
</dbReference>
<dbReference type="PROSITE" id="PS50977">
    <property type="entry name" value="HTH_TETR_2"/>
    <property type="match status" value="1"/>
</dbReference>
<dbReference type="EMBL" id="JAWLKH010000002">
    <property type="protein sequence ID" value="MDV6310762.1"/>
    <property type="molecule type" value="Genomic_DNA"/>
</dbReference>
<evidence type="ECO:0000256" key="5">
    <source>
        <dbReference type="SAM" id="MobiDB-lite"/>
    </source>
</evidence>
<keyword evidence="1" id="KW-0805">Transcription regulation</keyword>
<name>A0AAE4R263_9ACTN</name>
<evidence type="ECO:0000259" key="6">
    <source>
        <dbReference type="PROSITE" id="PS50977"/>
    </source>
</evidence>
<gene>
    <name evidence="7" type="ORF">R3Q15_02410</name>
</gene>
<dbReference type="Gene3D" id="1.10.357.10">
    <property type="entry name" value="Tetracycline Repressor, domain 2"/>
    <property type="match status" value="1"/>
</dbReference>